<dbReference type="HOGENOM" id="CLU_450575_0_0_1"/>
<evidence type="ECO:0000313" key="2">
    <source>
        <dbReference type="Proteomes" id="UP000015241"/>
    </source>
</evidence>
<proteinExistence type="predicted"/>
<name>S8EPN4_FOMSC</name>
<evidence type="ECO:0000313" key="1">
    <source>
        <dbReference type="EMBL" id="EPT04994.1"/>
    </source>
</evidence>
<reference evidence="1 2" key="1">
    <citation type="journal article" date="2012" name="Science">
        <title>The Paleozoic origin of enzymatic lignin decomposition reconstructed from 31 fungal genomes.</title>
        <authorList>
            <person name="Floudas D."/>
            <person name="Binder M."/>
            <person name="Riley R."/>
            <person name="Barry K."/>
            <person name="Blanchette R.A."/>
            <person name="Henrissat B."/>
            <person name="Martinez A.T."/>
            <person name="Otillar R."/>
            <person name="Spatafora J.W."/>
            <person name="Yadav J.S."/>
            <person name="Aerts A."/>
            <person name="Benoit I."/>
            <person name="Boyd A."/>
            <person name="Carlson A."/>
            <person name="Copeland A."/>
            <person name="Coutinho P.M."/>
            <person name="de Vries R.P."/>
            <person name="Ferreira P."/>
            <person name="Findley K."/>
            <person name="Foster B."/>
            <person name="Gaskell J."/>
            <person name="Glotzer D."/>
            <person name="Gorecki P."/>
            <person name="Heitman J."/>
            <person name="Hesse C."/>
            <person name="Hori C."/>
            <person name="Igarashi K."/>
            <person name="Jurgens J.A."/>
            <person name="Kallen N."/>
            <person name="Kersten P."/>
            <person name="Kohler A."/>
            <person name="Kuees U."/>
            <person name="Kumar T.K.A."/>
            <person name="Kuo A."/>
            <person name="LaButti K."/>
            <person name="Larrondo L.F."/>
            <person name="Lindquist E."/>
            <person name="Ling A."/>
            <person name="Lombard V."/>
            <person name="Lucas S."/>
            <person name="Lundell T."/>
            <person name="Martin R."/>
            <person name="McLaughlin D.J."/>
            <person name="Morgenstern I."/>
            <person name="Morin E."/>
            <person name="Murat C."/>
            <person name="Nagy L.G."/>
            <person name="Nolan M."/>
            <person name="Ohm R.A."/>
            <person name="Patyshakuliyeva A."/>
            <person name="Rokas A."/>
            <person name="Ruiz-Duenas F.J."/>
            <person name="Sabat G."/>
            <person name="Salamov A."/>
            <person name="Samejima M."/>
            <person name="Schmutz J."/>
            <person name="Slot J.C."/>
            <person name="St John F."/>
            <person name="Stenlid J."/>
            <person name="Sun H."/>
            <person name="Sun S."/>
            <person name="Syed K."/>
            <person name="Tsang A."/>
            <person name="Wiebenga A."/>
            <person name="Young D."/>
            <person name="Pisabarro A."/>
            <person name="Eastwood D.C."/>
            <person name="Martin F."/>
            <person name="Cullen D."/>
            <person name="Grigoriev I.V."/>
            <person name="Hibbett D.S."/>
        </authorList>
    </citation>
    <scope>NUCLEOTIDE SEQUENCE</scope>
    <source>
        <strain evidence="2">FP-58527</strain>
    </source>
</reference>
<sequence length="606" mass="68052">MSTSNTGKDDSGELRTIMEGLSRKETHAGIISCIEDVMREIESVGGHSDDAHQRTVALRDALNASAPVRRLPGELLVKIILDVKDDARDDIIKSISQLIKMTHVCHRWRVVATTSPTLWSTIYYGQHALGKLDMIRMCLHRSQLAPLEPRVEWQYIDDALRFLDAADKHRIAGLCILTEPGHELQNLPRCLDAMTNVVRLEQRMPSLELNYLDRYRLELIEFFVKRPPQLHLPAAHAARLRKLSVEHASVPANISLSSLRCLEMTSNHPNHTAWLSMVKHCPTLEVVRLTRTYLATWIYAFPGVHQGSSVTTGVGHWPGGVHISMPGLHTLALTQLGPDFIIAILNRFRFPRVAQVFLDFREHSAIRAEGSSPLSYLRAFGGMCTHNTLALSTLSLEVVMDDEDLYITTWSSRIPDPRRESQIEVIVPSRTVDADSGPRLMLESLKPFSSSPLTFLCISTWIPIGDALCLKLLRQYPLLEELRVARSANAFRMLNALYEPVTPGAGTLVCGGLKVLALYLDSVTDLTTHLMDMVSYRLSCGARQLEGLHLTTKASRRYSLRRDLYARLSEHLSGLVGEVQVTYDEGKLDHRASRTLRIHSEFDSID</sequence>
<gene>
    <name evidence="1" type="ORF">FOMPIDRAFT_85547</name>
</gene>
<dbReference type="Gene3D" id="1.20.1280.50">
    <property type="match status" value="1"/>
</dbReference>
<dbReference type="EMBL" id="KE504125">
    <property type="protein sequence ID" value="EPT04994.1"/>
    <property type="molecule type" value="Genomic_DNA"/>
</dbReference>
<dbReference type="OrthoDB" id="2800666at2759"/>
<protein>
    <submittedName>
        <fullName evidence="1">Uncharacterized protein</fullName>
    </submittedName>
</protein>
<organism evidence="1 2">
    <name type="scientific">Fomitopsis schrenkii</name>
    <name type="common">Brown rot fungus</name>
    <dbReference type="NCBI Taxonomy" id="2126942"/>
    <lineage>
        <taxon>Eukaryota</taxon>
        <taxon>Fungi</taxon>
        <taxon>Dikarya</taxon>
        <taxon>Basidiomycota</taxon>
        <taxon>Agaricomycotina</taxon>
        <taxon>Agaricomycetes</taxon>
        <taxon>Polyporales</taxon>
        <taxon>Fomitopsis</taxon>
    </lineage>
</organism>
<dbReference type="Proteomes" id="UP000015241">
    <property type="component" value="Unassembled WGS sequence"/>
</dbReference>
<dbReference type="AlphaFoldDB" id="S8EPN4"/>
<dbReference type="InParanoid" id="S8EPN4"/>
<keyword evidence="2" id="KW-1185">Reference proteome</keyword>
<dbReference type="STRING" id="743788.S8EPN4"/>
<accession>S8EPN4</accession>